<dbReference type="Pfam" id="PF20628">
    <property type="entry name" value="Dyp_perox_C"/>
    <property type="match status" value="1"/>
</dbReference>
<dbReference type="PROSITE" id="PS51554">
    <property type="entry name" value="PFL"/>
    <property type="match status" value="1"/>
</dbReference>
<keyword evidence="4" id="KW-0560">Oxidoreductase</keyword>
<dbReference type="InterPro" id="IPR011008">
    <property type="entry name" value="Dimeric_a/b-barrel"/>
</dbReference>
<dbReference type="Proteomes" id="UP000204221">
    <property type="component" value="Chromosome"/>
</dbReference>
<evidence type="ECO:0000256" key="3">
    <source>
        <dbReference type="ARBA" id="ARBA00022723"/>
    </source>
</evidence>
<keyword evidence="9" id="KW-1185">Reference proteome</keyword>
<evidence type="ECO:0000256" key="6">
    <source>
        <dbReference type="ARBA" id="ARBA00025737"/>
    </source>
</evidence>
<feature type="region of interest" description="Disordered" evidence="7">
    <location>
        <begin position="1"/>
        <end position="25"/>
    </location>
</feature>
<comment type="similarity">
    <text evidence="6">Belongs to the DyP-type peroxidase family.</text>
</comment>
<dbReference type="InterPro" id="IPR006314">
    <property type="entry name" value="Dyp_peroxidase"/>
</dbReference>
<dbReference type="InterPro" id="IPR048328">
    <property type="entry name" value="Dyp_perox_C"/>
</dbReference>
<evidence type="ECO:0000313" key="9">
    <source>
        <dbReference type="Proteomes" id="UP000204221"/>
    </source>
</evidence>
<feature type="compositionally biased region" description="Polar residues" evidence="7">
    <location>
        <begin position="1"/>
        <end position="17"/>
    </location>
</feature>
<evidence type="ECO:0000256" key="1">
    <source>
        <dbReference type="ARBA" id="ARBA00001970"/>
    </source>
</evidence>
<feature type="region of interest" description="Disordered" evidence="7">
    <location>
        <begin position="1179"/>
        <end position="1201"/>
    </location>
</feature>
<reference evidence="8 9" key="1">
    <citation type="submission" date="2017-07" db="EMBL/GenBank/DDBJ databases">
        <title>Complete genome sequence of Actinoalloteichus hoggarensis DSM 45943, type strain of Actinoalloteichus hoggarensis.</title>
        <authorList>
            <person name="Ruckert C."/>
            <person name="Nouioui I."/>
            <person name="Willmese J."/>
            <person name="van Wezel G."/>
            <person name="Klenk H.-P."/>
            <person name="Kalinowski J."/>
            <person name="Zotchev S.B."/>
        </authorList>
    </citation>
    <scope>NUCLEOTIDE SEQUENCE [LARGE SCALE GENOMIC DNA]</scope>
    <source>
        <strain evidence="8 9">DSM 45943</strain>
    </source>
</reference>
<comment type="cofactor">
    <cofactor evidence="1">
        <name>heme b</name>
        <dbReference type="ChEBI" id="CHEBI:60344"/>
    </cofactor>
</comment>
<proteinExistence type="inferred from homology"/>
<keyword evidence="2" id="KW-0575">Peroxidase</keyword>
<dbReference type="Pfam" id="PF02901">
    <property type="entry name" value="PFL-like"/>
    <property type="match status" value="1"/>
</dbReference>
<dbReference type="SUPFAM" id="SSF54909">
    <property type="entry name" value="Dimeric alpha+beta barrel"/>
    <property type="match status" value="1"/>
</dbReference>
<evidence type="ECO:0000313" key="8">
    <source>
        <dbReference type="EMBL" id="ASO20342.1"/>
    </source>
</evidence>
<dbReference type="PROSITE" id="PS51404">
    <property type="entry name" value="DYP_PEROXIDASE"/>
    <property type="match status" value="1"/>
</dbReference>
<dbReference type="PANTHER" id="PTHR43641:SF2">
    <property type="entry name" value="DEHYDRATASE YBIW-RELATED"/>
    <property type="match status" value="1"/>
</dbReference>
<organism evidence="8 9">
    <name type="scientific">Actinoalloteichus hoggarensis</name>
    <dbReference type="NCBI Taxonomy" id="1470176"/>
    <lineage>
        <taxon>Bacteria</taxon>
        <taxon>Bacillati</taxon>
        <taxon>Actinomycetota</taxon>
        <taxon>Actinomycetes</taxon>
        <taxon>Pseudonocardiales</taxon>
        <taxon>Pseudonocardiaceae</taxon>
        <taxon>Actinoalloteichus</taxon>
    </lineage>
</organism>
<name>A0A221W3B7_9PSEU</name>
<dbReference type="InterPro" id="IPR004184">
    <property type="entry name" value="PFL_dom"/>
</dbReference>
<accession>A0A221W3B7</accession>
<dbReference type="PANTHER" id="PTHR43641">
    <property type="entry name" value="FORMATE ACETYLTRANSFERASE 3-RELATED"/>
    <property type="match status" value="1"/>
</dbReference>
<dbReference type="GO" id="GO:0004601">
    <property type="term" value="F:peroxidase activity"/>
    <property type="evidence" value="ECO:0007669"/>
    <property type="project" value="UniProtKB-KW"/>
</dbReference>
<dbReference type="GO" id="GO:0046872">
    <property type="term" value="F:metal ion binding"/>
    <property type="evidence" value="ECO:0007669"/>
    <property type="project" value="UniProtKB-KW"/>
</dbReference>
<dbReference type="GO" id="GO:0005829">
    <property type="term" value="C:cytosol"/>
    <property type="evidence" value="ECO:0007669"/>
    <property type="project" value="TreeGrafter"/>
</dbReference>
<dbReference type="InterPro" id="IPR051215">
    <property type="entry name" value="GRE"/>
</dbReference>
<keyword evidence="8" id="KW-0456">Lyase</keyword>
<evidence type="ECO:0000256" key="5">
    <source>
        <dbReference type="ARBA" id="ARBA00023004"/>
    </source>
</evidence>
<protein>
    <submittedName>
        <fullName evidence="8">4-hydroxyphenylacetate decarboxylase large subunit</fullName>
        <ecNumber evidence="8">4.1.1.83</ecNumber>
    </submittedName>
</protein>
<sequence>MSDSSTGIYSAQTTLPSPRTVAPVRPLPPDDVLDGHEIWRHIQRGLIHPSPYALFATFWRQAGGVPISRALLSRVMSSIQETIQERHADANTTAVVGVGFPLWREICEQEGIALPTGMALLFPAESAEDPAAGLVSAVFERSHGTFADSQADLWFHLKSDRDGDCRAVFDLLSELLAAEDCVDASRTVSQDAATKSVRPDKLGGKVLGCRFSENLNNPTDPVTIEGHTIVGNEDPPYAGSSFVLAQRFAFNWEHILNMGPDQIEDLVGRTAEDVIVPSRDERSHIKCSRAQDDAGDTMRILRLGLPYGTSSAVHSDDLRHKGASLRDEQGVYFAGYAKNVRVLESVMATQVGDRPGYMADRLLTSAHADIGGFYFVPNQTMLELEPTTLANLADVGWDEVPGMDWNRLDRHFTERSGNGYQYYNHRDYLFHMATMSGAERLRSLPPSKRVLRLLSKTFSRWQDNWYFDRVQPEPGHLAELLEREFDRERAMEIMSRPVMERMGWAVKLSLGSVFASTEYGFRGRRRDAEGNWVNGADTYHLDPLEIIVGGMPSLGLGQGKYVVDYTRDDEKLGHFFQNLSHASGVGHVVPDYQRLLDHGISGLIDDVAGRLAAAADEQKRQFYLATRLALEGVQAHCLAFADLAADTAAGLPASSEVEQRNLADVEARMRKLADGPPETLAEATQLIFTLHSCLHLIGEPTAIGRLDQLLQPFYDRDLALGEIDDDQAQEIIDCLWVKLGENVLWNRGFVDDNQPFGNMAMGGASGSYPQGGSNNQWVQQITVGGTVADDTPGSGRPAYNRLTMLCLRAARRLPLNAPCLSLRVRPDIPQEYLDESARALLSGGAHPILINDEKVIPGLVRSGEDIGSGSGPTEFTPVAEKAGERWRSTVPLSVARDYACDGCYEPQFVGKNWFTLGNVNTLQVLEATLNQGKSWLTAGPMYFRGQRVSFTSPKPTRISSFDEVQDLFFTHLSWMYAKQADGVLGLYGRMSEVCPSPLLSVFVDDCVEKGMDYYAGGARYNVLAPCFTGLSNTINSLYAVRHLVFDPATAVTSLPELVEALMCDWGESMVEPFTSSLAGAGRVAARAERFRDLREAALALPKYGRGHPEIDAFGNDFLQRMSTTVLSVFTDPAAPTARTMVELARRYGTAEHPFGLQLQPGVGTFENYLEFGAQVGASAEGRRSGEPLATDLSPTPSPGDRPVDHQEVDFLAALRSLSGAGTADFWDTAPTDFNIREEFDFTALTEILRAFCQGAGSNLLTVTCANPETFAAACRDPEKYDLLRVRMGGWSEFFISMFPGHQRTHERRPFSVEPKR</sequence>
<evidence type="ECO:0000256" key="4">
    <source>
        <dbReference type="ARBA" id="ARBA00023002"/>
    </source>
</evidence>
<dbReference type="EC" id="4.1.1.83" evidence="8"/>
<dbReference type="RefSeq" id="WP_245856742.1">
    <property type="nucleotide sequence ID" value="NZ_CP022521.1"/>
</dbReference>
<evidence type="ECO:0000256" key="7">
    <source>
        <dbReference type="SAM" id="MobiDB-lite"/>
    </source>
</evidence>
<dbReference type="GO" id="GO:0043722">
    <property type="term" value="F:4-hydroxyphenylacetate decarboxylase activity"/>
    <property type="evidence" value="ECO:0007669"/>
    <property type="project" value="UniProtKB-EC"/>
</dbReference>
<dbReference type="GO" id="GO:0020037">
    <property type="term" value="F:heme binding"/>
    <property type="evidence" value="ECO:0007669"/>
    <property type="project" value="InterPro"/>
</dbReference>
<dbReference type="KEGG" id="ahg:AHOG_13495"/>
<dbReference type="EMBL" id="CP022521">
    <property type="protein sequence ID" value="ASO20342.1"/>
    <property type="molecule type" value="Genomic_DNA"/>
</dbReference>
<dbReference type="SUPFAM" id="SSF51998">
    <property type="entry name" value="PFL-like glycyl radical enzymes"/>
    <property type="match status" value="1"/>
</dbReference>
<evidence type="ECO:0000256" key="2">
    <source>
        <dbReference type="ARBA" id="ARBA00022559"/>
    </source>
</evidence>
<keyword evidence="3" id="KW-0479">Metal-binding</keyword>
<keyword evidence="5" id="KW-0408">Iron</keyword>
<gene>
    <name evidence="8" type="primary">hpdB</name>
    <name evidence="8" type="ORF">AHOG_13495</name>
</gene>
<dbReference type="Gene3D" id="3.20.70.20">
    <property type="match status" value="1"/>
</dbReference>